<comment type="caution">
    <text evidence="3">The sequence shown here is derived from an EMBL/GenBank/DDBJ whole genome shotgun (WGS) entry which is preliminary data.</text>
</comment>
<organism evidence="3 4">
    <name type="scientific">Carnegiea gigantea</name>
    <dbReference type="NCBI Taxonomy" id="171969"/>
    <lineage>
        <taxon>Eukaryota</taxon>
        <taxon>Viridiplantae</taxon>
        <taxon>Streptophyta</taxon>
        <taxon>Embryophyta</taxon>
        <taxon>Tracheophyta</taxon>
        <taxon>Spermatophyta</taxon>
        <taxon>Magnoliopsida</taxon>
        <taxon>eudicotyledons</taxon>
        <taxon>Gunneridae</taxon>
        <taxon>Pentapetalae</taxon>
        <taxon>Caryophyllales</taxon>
        <taxon>Cactineae</taxon>
        <taxon>Cactaceae</taxon>
        <taxon>Cactoideae</taxon>
        <taxon>Echinocereeae</taxon>
        <taxon>Carnegiea</taxon>
    </lineage>
</organism>
<feature type="domain" description="MULE transposase" evidence="1">
    <location>
        <begin position="58"/>
        <end position="110"/>
    </location>
</feature>
<evidence type="ECO:0000313" key="3">
    <source>
        <dbReference type="EMBL" id="KAJ8440161.1"/>
    </source>
</evidence>
<dbReference type="AlphaFoldDB" id="A0A9Q1QFZ2"/>
<proteinExistence type="predicted"/>
<sequence>MPHEMHLLPCNRVITPEDEEKILLYKGVGLSVRQIIRVMELEKRQIIQVMELEKRSNMMVFHSLKRISVICSQRKSPKTIITDQDPRMYEAIASEMPATKHSYCIWHITSKFSGWFRALLRKFEHNWPLTVKKYNLQNNKHVTGLYQIRNFWAPAYLLDYFFRGMTTTGRSESINAFIKRFISSHTSLMDFFK</sequence>
<feature type="domain" description="FAR1-related sequence 11-like HTH-like" evidence="2">
    <location>
        <begin position="14"/>
        <end position="43"/>
    </location>
</feature>
<dbReference type="PANTHER" id="PTHR47718">
    <property type="entry name" value="OS01G0519700 PROTEIN"/>
    <property type="match status" value="1"/>
</dbReference>
<dbReference type="PANTHER" id="PTHR47718:SF9">
    <property type="entry name" value="PROTEIN FAR1-RELATED SEQUENCE"/>
    <property type="match status" value="1"/>
</dbReference>
<dbReference type="OrthoDB" id="1739732at2759"/>
<dbReference type="InterPro" id="IPR018289">
    <property type="entry name" value="MULE_transposase_dom"/>
</dbReference>
<gene>
    <name evidence="3" type="ORF">Cgig2_003486</name>
</gene>
<dbReference type="InterPro" id="IPR058778">
    <property type="entry name" value="HTH_FAR1-11-like"/>
</dbReference>
<reference evidence="3" key="1">
    <citation type="submission" date="2022-04" db="EMBL/GenBank/DDBJ databases">
        <title>Carnegiea gigantea Genome sequencing and assembly v2.</title>
        <authorList>
            <person name="Copetti D."/>
            <person name="Sanderson M.J."/>
            <person name="Burquez A."/>
            <person name="Wojciechowski M.F."/>
        </authorList>
    </citation>
    <scope>NUCLEOTIDE SEQUENCE</scope>
    <source>
        <strain evidence="3">SGP5-SGP5p</strain>
        <tissue evidence="3">Aerial part</tissue>
    </source>
</reference>
<evidence type="ECO:0000313" key="4">
    <source>
        <dbReference type="Proteomes" id="UP001153076"/>
    </source>
</evidence>
<dbReference type="EMBL" id="JAKOGI010000197">
    <property type="protein sequence ID" value="KAJ8440161.1"/>
    <property type="molecule type" value="Genomic_DNA"/>
</dbReference>
<protein>
    <recommendedName>
        <fullName evidence="5">Protein FAR1-RELATED SEQUENCE</fullName>
    </recommendedName>
</protein>
<dbReference type="Pfam" id="PF10551">
    <property type="entry name" value="MULE"/>
    <property type="match status" value="1"/>
</dbReference>
<keyword evidence="4" id="KW-1185">Reference proteome</keyword>
<dbReference type="Pfam" id="PF26175">
    <property type="entry name" value="HTH_FAR1"/>
    <property type="match status" value="1"/>
</dbReference>
<evidence type="ECO:0000259" key="2">
    <source>
        <dbReference type="Pfam" id="PF26175"/>
    </source>
</evidence>
<evidence type="ECO:0008006" key="5">
    <source>
        <dbReference type="Google" id="ProtNLM"/>
    </source>
</evidence>
<evidence type="ECO:0000259" key="1">
    <source>
        <dbReference type="Pfam" id="PF10551"/>
    </source>
</evidence>
<dbReference type="Proteomes" id="UP001153076">
    <property type="component" value="Unassembled WGS sequence"/>
</dbReference>
<name>A0A9Q1QFZ2_9CARY</name>
<accession>A0A9Q1QFZ2</accession>